<name>A0AAD6E7L1_9EURO</name>
<dbReference type="AlphaFoldDB" id="A0AAD6E7L1"/>
<protein>
    <submittedName>
        <fullName evidence="1">Uncharacterized protein</fullName>
    </submittedName>
</protein>
<comment type="caution">
    <text evidence="1">The sequence shown here is derived from an EMBL/GenBank/DDBJ whole genome shotgun (WGS) entry which is preliminary data.</text>
</comment>
<proteinExistence type="predicted"/>
<dbReference type="RefSeq" id="XP_056752640.1">
    <property type="nucleotide sequence ID" value="XM_056896855.1"/>
</dbReference>
<dbReference type="GeneID" id="81587097"/>
<reference evidence="1" key="1">
    <citation type="journal article" date="2023" name="IMA Fungus">
        <title>Comparative genomic study of the Penicillium genus elucidates a diverse pangenome and 15 lateral gene transfer events.</title>
        <authorList>
            <person name="Petersen C."/>
            <person name="Sorensen T."/>
            <person name="Nielsen M.R."/>
            <person name="Sondergaard T.E."/>
            <person name="Sorensen J.L."/>
            <person name="Fitzpatrick D.A."/>
            <person name="Frisvad J.C."/>
            <person name="Nielsen K.L."/>
        </authorList>
    </citation>
    <scope>NUCLEOTIDE SEQUENCE</scope>
    <source>
        <strain evidence="1">IBT 12815</strain>
    </source>
</reference>
<keyword evidence="2" id="KW-1185">Reference proteome</keyword>
<sequence length="86" mass="9926">MAEAFPSPRKRRCLFRESVDNEGDMGIEQCLYRTDPFRSISFLNPDPTALNFTTIAAEEDPTQHLHRDISNTLDEYGLPAESLFRY</sequence>
<dbReference type="EMBL" id="JAQJAE010000003">
    <property type="protein sequence ID" value="KAJ5602842.1"/>
    <property type="molecule type" value="Genomic_DNA"/>
</dbReference>
<evidence type="ECO:0000313" key="1">
    <source>
        <dbReference type="EMBL" id="KAJ5602842.1"/>
    </source>
</evidence>
<accession>A0AAD6E7L1</accession>
<organism evidence="1 2">
    <name type="scientific">Penicillium hordei</name>
    <dbReference type="NCBI Taxonomy" id="40994"/>
    <lineage>
        <taxon>Eukaryota</taxon>
        <taxon>Fungi</taxon>
        <taxon>Dikarya</taxon>
        <taxon>Ascomycota</taxon>
        <taxon>Pezizomycotina</taxon>
        <taxon>Eurotiomycetes</taxon>
        <taxon>Eurotiomycetidae</taxon>
        <taxon>Eurotiales</taxon>
        <taxon>Aspergillaceae</taxon>
        <taxon>Penicillium</taxon>
    </lineage>
</organism>
<reference evidence="1" key="2">
    <citation type="submission" date="2023-01" db="EMBL/GenBank/DDBJ databases">
        <authorList>
            <person name="Petersen C."/>
        </authorList>
    </citation>
    <scope>NUCLEOTIDE SEQUENCE</scope>
    <source>
        <strain evidence="1">IBT 12815</strain>
    </source>
</reference>
<gene>
    <name evidence="1" type="ORF">N7537_005798</name>
</gene>
<evidence type="ECO:0000313" key="2">
    <source>
        <dbReference type="Proteomes" id="UP001213799"/>
    </source>
</evidence>
<dbReference type="Proteomes" id="UP001213799">
    <property type="component" value="Unassembled WGS sequence"/>
</dbReference>